<keyword evidence="1" id="KW-0812">Transmembrane</keyword>
<feature type="transmembrane region" description="Helical" evidence="1">
    <location>
        <begin position="55"/>
        <end position="76"/>
    </location>
</feature>
<keyword evidence="1" id="KW-1133">Transmembrane helix</keyword>
<evidence type="ECO:0008006" key="4">
    <source>
        <dbReference type="Google" id="ProtNLM"/>
    </source>
</evidence>
<evidence type="ECO:0000313" key="2">
    <source>
        <dbReference type="EMBL" id="AKK02484.1"/>
    </source>
</evidence>
<feature type="transmembrane region" description="Helical" evidence="1">
    <location>
        <begin position="9"/>
        <end position="26"/>
    </location>
</feature>
<name>A0A0G3GMW3_9CORY</name>
<dbReference type="STRING" id="1050174.CEPID_03020"/>
<protein>
    <recommendedName>
        <fullName evidence="4">DUF1648 domain-containing protein</fullName>
    </recommendedName>
</protein>
<dbReference type="AlphaFoldDB" id="A0A0G3GMW3"/>
<dbReference type="OrthoDB" id="9808690at2"/>
<dbReference type="EMBL" id="CP011541">
    <property type="protein sequence ID" value="AKK02484.1"/>
    <property type="molecule type" value="Genomic_DNA"/>
</dbReference>
<proteinExistence type="predicted"/>
<dbReference type="KEGG" id="cei:CEPID_03020"/>
<feature type="transmembrane region" description="Helical" evidence="1">
    <location>
        <begin position="125"/>
        <end position="149"/>
    </location>
</feature>
<accession>A0A0G3GMW3</accession>
<keyword evidence="3" id="KW-1185">Reference proteome</keyword>
<keyword evidence="1" id="KW-0472">Membrane</keyword>
<sequence length="161" mass="18030">MGKLLYRSLILNVAVWVIAIVLVQVLKFQVVDLVPVHFGQKGKPDLWGERTFFNVYGWSIYAIGVVAFGFLIFIFLTNSAFMKGSNSYFGVVLGKVILNCCFIYSYFFCFLFITSNFAPSSTIMQVAVISTAIYSFLFIPILLAISIVLTDRKLGTGLTEM</sequence>
<organism evidence="2 3">
    <name type="scientific">Corynebacterium epidermidicanis</name>
    <dbReference type="NCBI Taxonomy" id="1050174"/>
    <lineage>
        <taxon>Bacteria</taxon>
        <taxon>Bacillati</taxon>
        <taxon>Actinomycetota</taxon>
        <taxon>Actinomycetes</taxon>
        <taxon>Mycobacteriales</taxon>
        <taxon>Corynebacteriaceae</taxon>
        <taxon>Corynebacterium</taxon>
    </lineage>
</organism>
<dbReference type="Proteomes" id="UP000035368">
    <property type="component" value="Chromosome"/>
</dbReference>
<dbReference type="RefSeq" id="WP_047239683.1">
    <property type="nucleotide sequence ID" value="NZ_CP011541.1"/>
</dbReference>
<dbReference type="PATRIC" id="fig|1050174.4.peg.614"/>
<feature type="transmembrane region" description="Helical" evidence="1">
    <location>
        <begin position="88"/>
        <end position="113"/>
    </location>
</feature>
<gene>
    <name evidence="2" type="ORF">CEPID_03020</name>
</gene>
<evidence type="ECO:0000256" key="1">
    <source>
        <dbReference type="SAM" id="Phobius"/>
    </source>
</evidence>
<reference evidence="2 3" key="1">
    <citation type="submission" date="2015-05" db="EMBL/GenBank/DDBJ databases">
        <title>Complete genome sequence of Corynebacterium epidermidicanis DSM 45586, isolated from the skin of a dog suffering from pruritus.</title>
        <authorList>
            <person name="Ruckert C."/>
            <person name="Albersmeier A."/>
            <person name="Winkler A."/>
            <person name="Tauch A."/>
        </authorList>
    </citation>
    <scope>NUCLEOTIDE SEQUENCE [LARGE SCALE GENOMIC DNA]</scope>
    <source>
        <strain evidence="2 3">DSM 45586</strain>
    </source>
</reference>
<evidence type="ECO:0000313" key="3">
    <source>
        <dbReference type="Proteomes" id="UP000035368"/>
    </source>
</evidence>